<feature type="transmembrane region" description="Helical" evidence="9">
    <location>
        <begin position="345"/>
        <end position="366"/>
    </location>
</feature>
<evidence type="ECO:0000256" key="8">
    <source>
        <dbReference type="SAM" id="MobiDB-lite"/>
    </source>
</evidence>
<feature type="transmembrane region" description="Helical" evidence="9">
    <location>
        <begin position="151"/>
        <end position="177"/>
    </location>
</feature>
<dbReference type="OrthoDB" id="2901184at2759"/>
<dbReference type="InterPro" id="IPR051629">
    <property type="entry name" value="Sulfite_efflux_TDT"/>
</dbReference>
<protein>
    <recommendedName>
        <fullName evidence="12">Sulfite efflux pump SSU1</fullName>
    </recommendedName>
</protein>
<feature type="transmembrane region" description="Helical" evidence="9">
    <location>
        <begin position="120"/>
        <end position="139"/>
    </location>
</feature>
<feature type="transmembrane region" description="Helical" evidence="9">
    <location>
        <begin position="224"/>
        <end position="251"/>
    </location>
</feature>
<sequence length="421" mass="45435">MRDQPGSNGNQTNGNHTNGDVEQDGAGPEYDGNPKSFRVRIAAIIENFSFLWFTLSMNTGVLSIIMHQLPYQFRGLGVLTTIMFVFNIVLFAIFFIILVLRIILYPKALVKSVTSDFTECAMMSAPVIAWFTITAQIGLTVSQASWGGHAWFLVAYVFWWIGTFLALAIAVAVFAIISKHDLANAESITPALVIPFVATATDAVVGALIVTYSHGVTARLAVPVIIVSYMLVGIGVLAAEMVYAVYLVRLLNGGMPPAAQSPSLILLVGPMGQSSAALQGLGSAASSYFGAYGKGTFLTASAGSICSVVGVLLGLQFAGMAVFLLAFGAYAVLEGAIKWQHKYSLLWWSTIFPIATLTTAFVEFSITMDSPAFRVLSAVFLIFLLLVYFVNWAFTLRDIFQGKLLNGSRSDQPASDRVKRQ</sequence>
<dbReference type="PANTHER" id="PTHR31686:SF3">
    <property type="entry name" value="ACID TRANSPORT PROTEIN, PUTATIVE (AFU_ORTHOLOGUE AFUA_4G09410)-RELATED"/>
    <property type="match status" value="1"/>
</dbReference>
<evidence type="ECO:0000256" key="2">
    <source>
        <dbReference type="ARBA" id="ARBA00008566"/>
    </source>
</evidence>
<evidence type="ECO:0000256" key="9">
    <source>
        <dbReference type="SAM" id="Phobius"/>
    </source>
</evidence>
<dbReference type="Gene3D" id="1.50.10.150">
    <property type="entry name" value="Voltage-dependent anion channel"/>
    <property type="match status" value="1"/>
</dbReference>
<keyword evidence="7 9" id="KW-0472">Membrane</keyword>
<feature type="compositionally biased region" description="Low complexity" evidence="8">
    <location>
        <begin position="1"/>
        <end position="18"/>
    </location>
</feature>
<dbReference type="EMBL" id="NAJP01000096">
    <property type="protein sequence ID" value="TKA31500.1"/>
    <property type="molecule type" value="Genomic_DNA"/>
</dbReference>
<evidence type="ECO:0000256" key="5">
    <source>
        <dbReference type="ARBA" id="ARBA00022692"/>
    </source>
</evidence>
<evidence type="ECO:0000313" key="10">
    <source>
        <dbReference type="EMBL" id="TKA31500.1"/>
    </source>
</evidence>
<evidence type="ECO:0000256" key="1">
    <source>
        <dbReference type="ARBA" id="ARBA00004651"/>
    </source>
</evidence>
<evidence type="ECO:0000256" key="3">
    <source>
        <dbReference type="ARBA" id="ARBA00022448"/>
    </source>
</evidence>
<comment type="subcellular location">
    <subcellularLocation>
        <location evidence="1">Cell membrane</location>
        <topology evidence="1">Multi-pass membrane protein</topology>
    </subcellularLocation>
</comment>
<comment type="caution">
    <text evidence="10">The sequence shown here is derived from an EMBL/GenBank/DDBJ whole genome shotgun (WGS) entry which is preliminary data.</text>
</comment>
<organism evidence="10 11">
    <name type="scientific">Friedmanniomyces endolithicus</name>
    <dbReference type="NCBI Taxonomy" id="329885"/>
    <lineage>
        <taxon>Eukaryota</taxon>
        <taxon>Fungi</taxon>
        <taxon>Dikarya</taxon>
        <taxon>Ascomycota</taxon>
        <taxon>Pezizomycotina</taxon>
        <taxon>Dothideomycetes</taxon>
        <taxon>Dothideomycetidae</taxon>
        <taxon>Mycosphaerellales</taxon>
        <taxon>Teratosphaeriaceae</taxon>
        <taxon>Friedmanniomyces</taxon>
    </lineage>
</organism>
<feature type="transmembrane region" description="Helical" evidence="9">
    <location>
        <begin position="302"/>
        <end position="333"/>
    </location>
</feature>
<keyword evidence="5 9" id="KW-0812">Transmembrane</keyword>
<feature type="transmembrane region" description="Helical" evidence="9">
    <location>
        <begin position="189"/>
        <end position="212"/>
    </location>
</feature>
<accession>A0A4U0U8A5</accession>
<dbReference type="PANTHER" id="PTHR31686">
    <property type="match status" value="1"/>
</dbReference>
<evidence type="ECO:0000313" key="11">
    <source>
        <dbReference type="Proteomes" id="UP000310066"/>
    </source>
</evidence>
<keyword evidence="4" id="KW-1003">Cell membrane</keyword>
<feature type="transmembrane region" description="Helical" evidence="9">
    <location>
        <begin position="48"/>
        <end position="69"/>
    </location>
</feature>
<dbReference type="GO" id="GO:0005886">
    <property type="term" value="C:plasma membrane"/>
    <property type="evidence" value="ECO:0007669"/>
    <property type="project" value="UniProtKB-SubCell"/>
</dbReference>
<proteinExistence type="inferred from homology"/>
<keyword evidence="3" id="KW-0813">Transport</keyword>
<feature type="transmembrane region" description="Helical" evidence="9">
    <location>
        <begin position="372"/>
        <end position="394"/>
    </location>
</feature>
<dbReference type="InterPro" id="IPR038665">
    <property type="entry name" value="Voltage-dep_anion_channel_sf"/>
</dbReference>
<dbReference type="Pfam" id="PF03595">
    <property type="entry name" value="SLAC1"/>
    <property type="match status" value="1"/>
</dbReference>
<evidence type="ECO:0000256" key="6">
    <source>
        <dbReference type="ARBA" id="ARBA00022989"/>
    </source>
</evidence>
<comment type="similarity">
    <text evidence="2">Belongs to the tellurite-resistance/dicarboxylate transporter (TDT) family.</text>
</comment>
<dbReference type="AlphaFoldDB" id="A0A4U0U8A5"/>
<dbReference type="GO" id="GO:0000319">
    <property type="term" value="F:sulfite transmembrane transporter activity"/>
    <property type="evidence" value="ECO:0007669"/>
    <property type="project" value="TreeGrafter"/>
</dbReference>
<evidence type="ECO:0000256" key="4">
    <source>
        <dbReference type="ARBA" id="ARBA00022475"/>
    </source>
</evidence>
<gene>
    <name evidence="10" type="ORF">B0A54_15634</name>
</gene>
<feature type="transmembrane region" description="Helical" evidence="9">
    <location>
        <begin position="75"/>
        <end position="100"/>
    </location>
</feature>
<dbReference type="InterPro" id="IPR004695">
    <property type="entry name" value="SLAC1/Mae1/Ssu1/TehA"/>
</dbReference>
<dbReference type="Proteomes" id="UP000310066">
    <property type="component" value="Unassembled WGS sequence"/>
</dbReference>
<evidence type="ECO:0000256" key="7">
    <source>
        <dbReference type="ARBA" id="ARBA00023136"/>
    </source>
</evidence>
<feature type="region of interest" description="Disordered" evidence="8">
    <location>
        <begin position="1"/>
        <end position="29"/>
    </location>
</feature>
<dbReference type="STRING" id="329885.A0A4U0U8A5"/>
<evidence type="ECO:0008006" key="12">
    <source>
        <dbReference type="Google" id="ProtNLM"/>
    </source>
</evidence>
<keyword evidence="6 9" id="KW-1133">Transmembrane helix</keyword>
<reference evidence="10 11" key="1">
    <citation type="submission" date="2017-03" db="EMBL/GenBank/DDBJ databases">
        <title>Genomes of endolithic fungi from Antarctica.</title>
        <authorList>
            <person name="Coleine C."/>
            <person name="Masonjones S."/>
            <person name="Stajich J.E."/>
        </authorList>
    </citation>
    <scope>NUCLEOTIDE SEQUENCE [LARGE SCALE GENOMIC DNA]</scope>
    <source>
        <strain evidence="10 11">CCFEE 5311</strain>
    </source>
</reference>
<name>A0A4U0U8A5_9PEZI</name>